<organism evidence="1 2">
    <name type="scientific">Lipomyces orientalis</name>
    <dbReference type="NCBI Taxonomy" id="1233043"/>
    <lineage>
        <taxon>Eukaryota</taxon>
        <taxon>Fungi</taxon>
        <taxon>Dikarya</taxon>
        <taxon>Ascomycota</taxon>
        <taxon>Saccharomycotina</taxon>
        <taxon>Lipomycetes</taxon>
        <taxon>Lipomycetales</taxon>
        <taxon>Lipomycetaceae</taxon>
        <taxon>Lipomyces</taxon>
    </lineage>
</organism>
<dbReference type="EMBL" id="MU970119">
    <property type="protein sequence ID" value="KAK9320709.1"/>
    <property type="molecule type" value="Genomic_DNA"/>
</dbReference>
<proteinExistence type="predicted"/>
<protein>
    <submittedName>
        <fullName evidence="1">Kinase-like domain-containing protein</fullName>
    </submittedName>
</protein>
<evidence type="ECO:0000313" key="1">
    <source>
        <dbReference type="EMBL" id="KAK9320709.1"/>
    </source>
</evidence>
<reference evidence="2" key="1">
    <citation type="journal article" date="2024" name="Front. Bioeng. Biotechnol.">
        <title>Genome-scale model development and genomic sequencing of the oleaginous clade Lipomyces.</title>
        <authorList>
            <person name="Czajka J.J."/>
            <person name="Han Y."/>
            <person name="Kim J."/>
            <person name="Mondo S.J."/>
            <person name="Hofstad B.A."/>
            <person name="Robles A."/>
            <person name="Haridas S."/>
            <person name="Riley R."/>
            <person name="LaButti K."/>
            <person name="Pangilinan J."/>
            <person name="Andreopoulos W."/>
            <person name="Lipzen A."/>
            <person name="Yan J."/>
            <person name="Wang M."/>
            <person name="Ng V."/>
            <person name="Grigoriev I.V."/>
            <person name="Spatafora J.W."/>
            <person name="Magnuson J.K."/>
            <person name="Baker S.E."/>
            <person name="Pomraning K.R."/>
        </authorList>
    </citation>
    <scope>NUCLEOTIDE SEQUENCE [LARGE SCALE GENOMIC DNA]</scope>
    <source>
        <strain evidence="2">CBS 10300</strain>
    </source>
</reference>
<sequence>MQQQQQYYYYYQQQQAQPPQAPQYVHYQPPLYAQQQQQQPSQQYPQVFSSIPQNQPPSPFSYGNQQPTQYPFVQHQQSQTNNMFLFDRNKNPQHQQQELQQQQHQQQQYQQYQQNQQLAQLQQQLPSQRNPLAASGTNTAAAYSQFPPPPRNGGSTPQSSTTYLPATTGSAGSGMGSAGSVYSNGSNGSDYVMFERNPDQFSKLTLQRAAAAKLKLENFYQLNVSHAVERNQRRVELENRLATERGSEERKNRQLQNLGRKESTFLRLRRTRLVLDDFHTVKVIGKGAFGEVRLVQKKDTGKIYAMKTLLKSEMFKKDQLAHVKAERDVLAGSDSPWVVSLYYSFQDAHYLYLIMEFLPGGDLMTMLIKYDVFSEDITRFYMAECVLAIEAIHKLGFIHRDIKPDNILIDKDGHIKLSDFGLSTGLHQTHDSNYYRNLLEKNPSTEPPRNSMIHLTISNRQTWRKSRRLLAYSTVGTPDYIAPEIFIHQGYGQECDWWSLGAIMFECLVGWPPFCSETPTETYRKILAWPETLYFPEEVHLSHEAEDLIRRLLTSAEQRLGRGGAQDIKAHPFFDGVDWDSIREFNAPFIPKLNSITDTSYFPTEDLESVPDAPAITAANAAATQAQQNGDDLAKENLPFIGYTYSRCMYKWSLWFDYLGFANKILISLSVDYLTRKNAL</sequence>
<accession>A0ACC3THY8</accession>
<comment type="caution">
    <text evidence="1">The sequence shown here is derived from an EMBL/GenBank/DDBJ whole genome shotgun (WGS) entry which is preliminary data.</text>
</comment>
<keyword evidence="2" id="KW-1185">Reference proteome</keyword>
<gene>
    <name evidence="1" type="ORF">V1517DRAFT_279483</name>
</gene>
<evidence type="ECO:0000313" key="2">
    <source>
        <dbReference type="Proteomes" id="UP001489719"/>
    </source>
</evidence>
<name>A0ACC3THY8_9ASCO</name>
<dbReference type="Proteomes" id="UP001489719">
    <property type="component" value="Unassembled WGS sequence"/>
</dbReference>